<evidence type="ECO:0000313" key="2">
    <source>
        <dbReference type="EMBL" id="OPL20227.1"/>
    </source>
</evidence>
<dbReference type="Pfam" id="PF25007">
    <property type="entry name" value="DYH2-5-8_CC"/>
    <property type="match status" value="1"/>
</dbReference>
<gene>
    <name evidence="2" type="ORF">AM593_07484</name>
</gene>
<name>A0A3R5TFJ6_MYTGA</name>
<dbReference type="PANTHER" id="PTHR46532:SF13">
    <property type="entry name" value="CYTOPLASMIC DYNEIN 1 HEAVY CHAIN 1"/>
    <property type="match status" value="1"/>
</dbReference>
<proteinExistence type="predicted"/>
<dbReference type="GO" id="GO:0051959">
    <property type="term" value="F:dynein light intermediate chain binding"/>
    <property type="evidence" value="ECO:0007669"/>
    <property type="project" value="InterPro"/>
</dbReference>
<evidence type="ECO:0000313" key="3">
    <source>
        <dbReference type="Proteomes" id="UP000266721"/>
    </source>
</evidence>
<organism evidence="2 3">
    <name type="scientific">Mytilus galloprovincialis</name>
    <name type="common">Mediterranean mussel</name>
    <dbReference type="NCBI Taxonomy" id="29158"/>
    <lineage>
        <taxon>Eukaryota</taxon>
        <taxon>Metazoa</taxon>
        <taxon>Spiralia</taxon>
        <taxon>Lophotrochozoa</taxon>
        <taxon>Mollusca</taxon>
        <taxon>Bivalvia</taxon>
        <taxon>Autobranchia</taxon>
        <taxon>Pteriomorphia</taxon>
        <taxon>Mytilida</taxon>
        <taxon>Mytiloidea</taxon>
        <taxon>Mytilidae</taxon>
        <taxon>Mytilinae</taxon>
        <taxon>Mytilus</taxon>
    </lineage>
</organism>
<dbReference type="GO" id="GO:0007018">
    <property type="term" value="P:microtubule-based movement"/>
    <property type="evidence" value="ECO:0007669"/>
    <property type="project" value="InterPro"/>
</dbReference>
<feature type="domain" description="Dynein axonemal heavy chain 2/5/8 coiled-coil" evidence="1">
    <location>
        <begin position="198"/>
        <end position="306"/>
    </location>
</feature>
<dbReference type="SMR" id="A0A3R5TFJ6"/>
<dbReference type="PANTHER" id="PTHR46532">
    <property type="entry name" value="MALE FERTILITY FACTOR KL5"/>
    <property type="match status" value="1"/>
</dbReference>
<dbReference type="EMBL" id="KV615809">
    <property type="protein sequence ID" value="OPL20227.1"/>
    <property type="molecule type" value="Genomic_DNA"/>
</dbReference>
<dbReference type="InterPro" id="IPR026983">
    <property type="entry name" value="DHC"/>
</dbReference>
<evidence type="ECO:0000259" key="1">
    <source>
        <dbReference type="Pfam" id="PF25007"/>
    </source>
</evidence>
<protein>
    <submittedName>
        <fullName evidence="2">Dynein axonemal heavy chain</fullName>
    </submittedName>
</protein>
<dbReference type="GO" id="GO:0045505">
    <property type="term" value="F:dynein intermediate chain binding"/>
    <property type="evidence" value="ECO:0007669"/>
    <property type="project" value="InterPro"/>
</dbReference>
<dbReference type="AlphaFoldDB" id="A0A3R5TFJ6"/>
<dbReference type="GO" id="GO:0005858">
    <property type="term" value="C:axonemal dynein complex"/>
    <property type="evidence" value="ECO:0007669"/>
    <property type="project" value="TreeGrafter"/>
</dbReference>
<feature type="non-terminal residue" evidence="2">
    <location>
        <position position="1"/>
    </location>
</feature>
<reference evidence="2 3" key="1">
    <citation type="journal article" date="2016" name="PLoS ONE">
        <title>A First Insight into the Genome of the Filter-Feeder Mussel Mytilus galloprovincialis.</title>
        <authorList>
            <person name="Murgarella M."/>
            <person name="Puiu D."/>
            <person name="Novoa B."/>
            <person name="Figueras A."/>
            <person name="Posada D."/>
            <person name="Canchaya C."/>
        </authorList>
    </citation>
    <scope>NUCLEOTIDE SEQUENCE [LARGE SCALE GENOMIC DNA]</scope>
    <source>
        <tissue evidence="2">Muscle</tissue>
    </source>
</reference>
<feature type="non-terminal residue" evidence="2">
    <location>
        <position position="331"/>
    </location>
</feature>
<dbReference type="InterPro" id="IPR056759">
    <property type="entry name" value="DYH2-5-8_CC"/>
</dbReference>
<dbReference type="Proteomes" id="UP000266721">
    <property type="component" value="Unassembled WGS sequence"/>
</dbReference>
<keyword evidence="3" id="KW-1185">Reference proteome</keyword>
<sequence>MSPALDEVQQAVNKAAQLVVSVSKGISKWHKGLQPQDTMMSNMERRPSMASVNPVDEVDHGKKDDETAVQTYTIHKQPKNYYKAVSENKEVSKLQSQLSTAINSTKKEVTTALDHFSEFHHVWMVDRDEDLENFNKENPKLSEYEAKIKHYEEMEIQINALPEYYDVGPIGMYTERLKLGLTIETKQWRVHFGKACNQKYSSEMEEMFEFIEDLNKRLSRPLKDLDDIRYAMGSLKDIRESEIRIDMGITPIEESYAMLNKHELPVNKEEMERCDTLRYSWEKLQAQAAEVQTTLLEVQPLFKTELIENVKTFIGDCDDFCGGYDTHFLKS</sequence>
<accession>A0A3R5TFJ6</accession>